<dbReference type="Gene3D" id="1.20.1070.10">
    <property type="entry name" value="Rhodopsin 7-helix transmembrane proteins"/>
    <property type="match status" value="1"/>
</dbReference>
<gene>
    <name evidence="10" type="ORF">OKIOD_LOCUS11962</name>
</gene>
<dbReference type="Pfam" id="PF01825">
    <property type="entry name" value="GPS"/>
    <property type="match status" value="1"/>
</dbReference>
<keyword evidence="5" id="KW-1015">Disulfide bond</keyword>
<evidence type="ECO:0000313" key="11">
    <source>
        <dbReference type="Proteomes" id="UP001158576"/>
    </source>
</evidence>
<dbReference type="PANTHER" id="PTHR45692">
    <property type="entry name" value="G_PROTEIN_RECEP_F2_4 DOMAIN-CONTAINING PROTEIN"/>
    <property type="match status" value="1"/>
</dbReference>
<dbReference type="EMBL" id="OU015566">
    <property type="protein sequence ID" value="CAG5107191.1"/>
    <property type="molecule type" value="Genomic_DNA"/>
</dbReference>
<dbReference type="PANTHER" id="PTHR45692:SF1">
    <property type="entry name" value="G-PROTEIN COUPLED RECEPTORS FAMILY 2 PROFILE 2 DOMAIN-CONTAINING PROTEIN"/>
    <property type="match status" value="1"/>
</dbReference>
<feature type="domain" description="G-protein coupled receptors family 2 profile 2" evidence="9">
    <location>
        <begin position="422"/>
        <end position="714"/>
    </location>
</feature>
<feature type="transmembrane region" description="Helical" evidence="7">
    <location>
        <begin position="466"/>
        <end position="488"/>
    </location>
</feature>
<dbReference type="InterPro" id="IPR017981">
    <property type="entry name" value="GPCR_2-like_7TM"/>
</dbReference>
<evidence type="ECO:0000259" key="8">
    <source>
        <dbReference type="PROSITE" id="PS50221"/>
    </source>
</evidence>
<organism evidence="10 11">
    <name type="scientific">Oikopleura dioica</name>
    <name type="common">Tunicate</name>
    <dbReference type="NCBI Taxonomy" id="34765"/>
    <lineage>
        <taxon>Eukaryota</taxon>
        <taxon>Metazoa</taxon>
        <taxon>Chordata</taxon>
        <taxon>Tunicata</taxon>
        <taxon>Appendicularia</taxon>
        <taxon>Copelata</taxon>
        <taxon>Oikopleuridae</taxon>
        <taxon>Oikopleura</taxon>
    </lineage>
</organism>
<dbReference type="SMART" id="SM00303">
    <property type="entry name" value="GPS"/>
    <property type="match status" value="1"/>
</dbReference>
<evidence type="ECO:0000256" key="3">
    <source>
        <dbReference type="ARBA" id="ARBA00022989"/>
    </source>
</evidence>
<feature type="transmembrane region" description="Helical" evidence="7">
    <location>
        <begin position="601"/>
        <end position="623"/>
    </location>
</feature>
<name>A0ABN7SZW5_OIKDI</name>
<dbReference type="Proteomes" id="UP001158576">
    <property type="component" value="Chromosome 1"/>
</dbReference>
<protein>
    <submittedName>
        <fullName evidence="10">Oidioi.mRNA.OKI2018_I69.chr1.g3197.t1.cds</fullName>
    </submittedName>
</protein>
<feature type="domain" description="GAIN-B" evidence="8">
    <location>
        <begin position="243"/>
        <end position="414"/>
    </location>
</feature>
<dbReference type="InterPro" id="IPR000203">
    <property type="entry name" value="GPS"/>
</dbReference>
<feature type="transmembrane region" description="Helical" evidence="7">
    <location>
        <begin position="690"/>
        <end position="713"/>
    </location>
</feature>
<keyword evidence="11" id="KW-1185">Reference proteome</keyword>
<feature type="transmembrane region" description="Helical" evidence="7">
    <location>
        <begin position="424"/>
        <end position="445"/>
    </location>
</feature>
<evidence type="ECO:0000256" key="1">
    <source>
        <dbReference type="ARBA" id="ARBA00004141"/>
    </source>
</evidence>
<sequence>MGPNPPPPPGGPPPSNLTPPSKKRQDQGWRAIGKFDYSTEKSPFIEELPLEGIRKLNVWADFTELLSAVRSEYAHFENVTDSFVLRGKTSVGAAKIPSFEFKIKNIEFKSTDKNKTAILSIPDPSDFKTISYIQHPKFSLQYRQVVRPFEVYLNSTESEMGTNASTFVFRKCNDAYLFPDWVCCEWNVSHPNCSTTTTTSTTSTTTTTTRTTSTTTPAHAELMVGADYDSDVYDTKEIKDILPIERVSEAEVANCLSFGDPSNFCIMASNGSFLTSSFDCYEKKECDKEPKNAVGINFSFGDNFDGGIFAVSYQAPPKMKASTSIEVTSPVLSVNLPEHMSKNIREGDINMVFPQLERTGGDRGGKTKCVFWNREREEWDTKGVSLVSKNGSHVTCTTDHLTNFATVHYMYPGAGRVDSKGLEMTSNIVCGASIVALLVVIYAMIMKIRGQRGSPSIWSRRSKQPILITHLSIALIMKMTAIMTMSIFDHVTIFTASEEHMCTGYGKVLVTMVLFAQLASLCWMSWNGFRKIQAIDHYFSITRVAEGVLDYPQYFMNFLILLGWGTPLFVVAVTLISSFNGVEIFVPLGIDEHKFCWIDQALVYIVWVIPFACFFILNVYIFGKVMSTIIQIRRTGGGLKRSDTDRLRRALRIRDQTRVASGLVVLFGISYFLAPFMYRADEDNEGESLYQLIVTYTFVIVNGLQERIFIYFLHHLMMVETEY</sequence>
<keyword evidence="2 7" id="KW-0812">Transmembrane</keyword>
<dbReference type="Gene3D" id="2.60.220.50">
    <property type="match status" value="1"/>
</dbReference>
<feature type="region of interest" description="Disordered" evidence="6">
    <location>
        <begin position="1"/>
        <end position="26"/>
    </location>
</feature>
<dbReference type="CDD" id="cd13952">
    <property type="entry name" value="7tm_classB"/>
    <property type="match status" value="1"/>
</dbReference>
<dbReference type="PROSITE" id="PS50221">
    <property type="entry name" value="GAIN_B"/>
    <property type="match status" value="1"/>
</dbReference>
<accession>A0ABN7SZW5</accession>
<feature type="transmembrane region" description="Helical" evidence="7">
    <location>
        <begin position="558"/>
        <end position="581"/>
    </location>
</feature>
<dbReference type="PROSITE" id="PS50261">
    <property type="entry name" value="G_PROTEIN_RECEP_F2_4"/>
    <property type="match status" value="1"/>
</dbReference>
<proteinExistence type="predicted"/>
<keyword evidence="3 7" id="KW-1133">Transmembrane helix</keyword>
<comment type="subcellular location">
    <subcellularLocation>
        <location evidence="1">Membrane</location>
        <topology evidence="1">Multi-pass membrane protein</topology>
    </subcellularLocation>
</comment>
<dbReference type="InterPro" id="IPR046338">
    <property type="entry name" value="GAIN_dom_sf"/>
</dbReference>
<feature type="region of interest" description="Disordered" evidence="6">
    <location>
        <begin position="194"/>
        <end position="216"/>
    </location>
</feature>
<feature type="transmembrane region" description="Helical" evidence="7">
    <location>
        <begin position="508"/>
        <end position="526"/>
    </location>
</feature>
<feature type="compositionally biased region" description="Pro residues" evidence="6">
    <location>
        <begin position="1"/>
        <end position="17"/>
    </location>
</feature>
<feature type="transmembrane region" description="Helical" evidence="7">
    <location>
        <begin position="659"/>
        <end position="678"/>
    </location>
</feature>
<evidence type="ECO:0000256" key="5">
    <source>
        <dbReference type="ARBA" id="ARBA00023157"/>
    </source>
</evidence>
<evidence type="ECO:0000313" key="10">
    <source>
        <dbReference type="EMBL" id="CAG5107191.1"/>
    </source>
</evidence>
<evidence type="ECO:0000256" key="2">
    <source>
        <dbReference type="ARBA" id="ARBA00022692"/>
    </source>
</evidence>
<evidence type="ECO:0000256" key="6">
    <source>
        <dbReference type="SAM" id="MobiDB-lite"/>
    </source>
</evidence>
<keyword evidence="4 7" id="KW-0472">Membrane</keyword>
<evidence type="ECO:0000259" key="9">
    <source>
        <dbReference type="PROSITE" id="PS50261"/>
    </source>
</evidence>
<reference evidence="10 11" key="1">
    <citation type="submission" date="2021-04" db="EMBL/GenBank/DDBJ databases">
        <authorList>
            <person name="Bliznina A."/>
        </authorList>
    </citation>
    <scope>NUCLEOTIDE SEQUENCE [LARGE SCALE GENOMIC DNA]</scope>
</reference>
<evidence type="ECO:0000256" key="4">
    <source>
        <dbReference type="ARBA" id="ARBA00023136"/>
    </source>
</evidence>
<evidence type="ECO:0000256" key="7">
    <source>
        <dbReference type="SAM" id="Phobius"/>
    </source>
</evidence>
<dbReference type="InterPro" id="IPR057244">
    <property type="entry name" value="GAIN_B"/>
</dbReference>